<proteinExistence type="predicted"/>
<sequence>MSLLRLNILTPKVCEANATKGVAGIGQVPTIVQDTSSAINNLSSVCDAINMFSALPQPLKAFNSITDKIANFHPYAKVVPSIFTRASKMILDKANWDLIVSSFHSEVHTFITEEAELAKIQSMLAIYAKIAQQRLECTDFMSHHSETKNTCEDRFGKHIFDEMHGTIKSCSTARDTIAIVHDIDFLRSDDLEHKSTSMNLKWKTT</sequence>
<accession>A0A9P7F781</accession>
<evidence type="ECO:0000313" key="1">
    <source>
        <dbReference type="EMBL" id="KAG2108192.1"/>
    </source>
</evidence>
<keyword evidence="2" id="KW-1185">Reference proteome</keyword>
<dbReference type="OrthoDB" id="2693510at2759"/>
<protein>
    <submittedName>
        <fullName evidence="1">Uncharacterized protein</fullName>
    </submittedName>
</protein>
<evidence type="ECO:0000313" key="2">
    <source>
        <dbReference type="Proteomes" id="UP000823399"/>
    </source>
</evidence>
<name>A0A9P7F781_9AGAM</name>
<comment type="caution">
    <text evidence="1">The sequence shown here is derived from an EMBL/GenBank/DDBJ whole genome shotgun (WGS) entry which is preliminary data.</text>
</comment>
<dbReference type="EMBL" id="JABBWM010000028">
    <property type="protein sequence ID" value="KAG2108192.1"/>
    <property type="molecule type" value="Genomic_DNA"/>
</dbReference>
<dbReference type="RefSeq" id="XP_041292711.1">
    <property type="nucleotide sequence ID" value="XM_041441504.1"/>
</dbReference>
<reference evidence="1" key="1">
    <citation type="journal article" date="2020" name="New Phytol.">
        <title>Comparative genomics reveals dynamic genome evolution in host specialist ectomycorrhizal fungi.</title>
        <authorList>
            <person name="Lofgren L.A."/>
            <person name="Nguyen N.H."/>
            <person name="Vilgalys R."/>
            <person name="Ruytinx J."/>
            <person name="Liao H.L."/>
            <person name="Branco S."/>
            <person name="Kuo A."/>
            <person name="LaButti K."/>
            <person name="Lipzen A."/>
            <person name="Andreopoulos W."/>
            <person name="Pangilinan J."/>
            <person name="Riley R."/>
            <person name="Hundley H."/>
            <person name="Na H."/>
            <person name="Barry K."/>
            <person name="Grigoriev I.V."/>
            <person name="Stajich J.E."/>
            <person name="Kennedy P.G."/>
        </authorList>
    </citation>
    <scope>NUCLEOTIDE SEQUENCE</scope>
    <source>
        <strain evidence="1">FC423</strain>
    </source>
</reference>
<gene>
    <name evidence="1" type="ORF">F5147DRAFT_773776</name>
</gene>
<organism evidence="1 2">
    <name type="scientific">Suillus discolor</name>
    <dbReference type="NCBI Taxonomy" id="1912936"/>
    <lineage>
        <taxon>Eukaryota</taxon>
        <taxon>Fungi</taxon>
        <taxon>Dikarya</taxon>
        <taxon>Basidiomycota</taxon>
        <taxon>Agaricomycotina</taxon>
        <taxon>Agaricomycetes</taxon>
        <taxon>Agaricomycetidae</taxon>
        <taxon>Boletales</taxon>
        <taxon>Suillineae</taxon>
        <taxon>Suillaceae</taxon>
        <taxon>Suillus</taxon>
    </lineage>
</organism>
<dbReference type="Proteomes" id="UP000823399">
    <property type="component" value="Unassembled WGS sequence"/>
</dbReference>
<dbReference type="GeneID" id="64703763"/>
<dbReference type="AlphaFoldDB" id="A0A9P7F781"/>